<organism evidence="1 2">
    <name type="scientific">Tanacetum coccineum</name>
    <dbReference type="NCBI Taxonomy" id="301880"/>
    <lineage>
        <taxon>Eukaryota</taxon>
        <taxon>Viridiplantae</taxon>
        <taxon>Streptophyta</taxon>
        <taxon>Embryophyta</taxon>
        <taxon>Tracheophyta</taxon>
        <taxon>Spermatophyta</taxon>
        <taxon>Magnoliopsida</taxon>
        <taxon>eudicotyledons</taxon>
        <taxon>Gunneridae</taxon>
        <taxon>Pentapetalae</taxon>
        <taxon>asterids</taxon>
        <taxon>campanulids</taxon>
        <taxon>Asterales</taxon>
        <taxon>Asteraceae</taxon>
        <taxon>Asteroideae</taxon>
        <taxon>Anthemideae</taxon>
        <taxon>Anthemidinae</taxon>
        <taxon>Tanacetum</taxon>
    </lineage>
</organism>
<comment type="caution">
    <text evidence="1">The sequence shown here is derived from an EMBL/GenBank/DDBJ whole genome shotgun (WGS) entry which is preliminary data.</text>
</comment>
<keyword evidence="2" id="KW-1185">Reference proteome</keyword>
<evidence type="ECO:0000313" key="1">
    <source>
        <dbReference type="EMBL" id="GJT17846.1"/>
    </source>
</evidence>
<evidence type="ECO:0000313" key="2">
    <source>
        <dbReference type="Proteomes" id="UP001151760"/>
    </source>
</evidence>
<reference evidence="1" key="1">
    <citation type="journal article" date="2022" name="Int. J. Mol. Sci.">
        <title>Draft Genome of Tanacetum Coccineum: Genomic Comparison of Closely Related Tanacetum-Family Plants.</title>
        <authorList>
            <person name="Yamashiro T."/>
            <person name="Shiraishi A."/>
            <person name="Nakayama K."/>
            <person name="Satake H."/>
        </authorList>
    </citation>
    <scope>NUCLEOTIDE SEQUENCE</scope>
</reference>
<sequence length="350" mass="39623">MFALTVSIVEPKNIKEAMADSAWIEAMQDELHQFDRLKVWELEEGIDFEESFTSCSLGSSSDFRCPRSTQVFSNLSDGRENAHLYWTTEGKMVYVAQRKGSLIQTNLDYRSKNGSLMYLASSSPGLSASSMLLCTLFKLMTKLQSTKEHFRRSIMPAPDTGKDSGGIQFLGDKLVSWMSRNNKHCMQCLQQRHEYVALSASVLNHKVVRLGINPMIQPEPEDLPKDNPKFEIAVLRSEELKGNVWDKGCKQEASTQLRRETDQYICCQNHKLIADIENDIMDPVAICSSLRVLKPTNALIESKQRSIQILVRTHSFQTLVELIRFQAGIKESYAISLVFAEHSALIFSIS</sequence>
<dbReference type="EMBL" id="BQNB010013592">
    <property type="protein sequence ID" value="GJT17846.1"/>
    <property type="molecule type" value="Genomic_DNA"/>
</dbReference>
<dbReference type="Proteomes" id="UP001151760">
    <property type="component" value="Unassembled WGS sequence"/>
</dbReference>
<protein>
    <recommendedName>
        <fullName evidence="3">Gag-Pol polyprotein</fullName>
    </recommendedName>
</protein>
<reference evidence="1" key="2">
    <citation type="submission" date="2022-01" db="EMBL/GenBank/DDBJ databases">
        <authorList>
            <person name="Yamashiro T."/>
            <person name="Shiraishi A."/>
            <person name="Satake H."/>
            <person name="Nakayama K."/>
        </authorList>
    </citation>
    <scope>NUCLEOTIDE SEQUENCE</scope>
</reference>
<accession>A0ABQ5BSV6</accession>
<proteinExistence type="predicted"/>
<evidence type="ECO:0008006" key="3">
    <source>
        <dbReference type="Google" id="ProtNLM"/>
    </source>
</evidence>
<gene>
    <name evidence="1" type="ORF">Tco_0876552</name>
</gene>
<name>A0ABQ5BSV6_9ASTR</name>